<organism evidence="2 3">
    <name type="scientific">Jaminaea rosea</name>
    <dbReference type="NCBI Taxonomy" id="1569628"/>
    <lineage>
        <taxon>Eukaryota</taxon>
        <taxon>Fungi</taxon>
        <taxon>Dikarya</taxon>
        <taxon>Basidiomycota</taxon>
        <taxon>Ustilaginomycotina</taxon>
        <taxon>Exobasidiomycetes</taxon>
        <taxon>Microstromatales</taxon>
        <taxon>Microstromatales incertae sedis</taxon>
        <taxon>Jaminaea</taxon>
    </lineage>
</organism>
<evidence type="ECO:0000256" key="1">
    <source>
        <dbReference type="SAM" id="SignalP"/>
    </source>
</evidence>
<protein>
    <recommendedName>
        <fullName evidence="4">Secreted protein</fullName>
    </recommendedName>
</protein>
<reference evidence="2 3" key="1">
    <citation type="journal article" date="2018" name="Mol. Biol. Evol.">
        <title>Broad Genomic Sampling Reveals a Smut Pathogenic Ancestry of the Fungal Clade Ustilaginomycotina.</title>
        <authorList>
            <person name="Kijpornyongpan T."/>
            <person name="Mondo S.J."/>
            <person name="Barry K."/>
            <person name="Sandor L."/>
            <person name="Lee J."/>
            <person name="Lipzen A."/>
            <person name="Pangilinan J."/>
            <person name="LaButti K."/>
            <person name="Hainaut M."/>
            <person name="Henrissat B."/>
            <person name="Grigoriev I.V."/>
            <person name="Spatafora J.W."/>
            <person name="Aime M.C."/>
        </authorList>
    </citation>
    <scope>NUCLEOTIDE SEQUENCE [LARGE SCALE GENOMIC DNA]</scope>
    <source>
        <strain evidence="2 3">MCA 5214</strain>
    </source>
</reference>
<dbReference type="RefSeq" id="XP_025365340.1">
    <property type="nucleotide sequence ID" value="XM_025505191.1"/>
</dbReference>
<dbReference type="Proteomes" id="UP000245884">
    <property type="component" value="Unassembled WGS sequence"/>
</dbReference>
<feature type="chain" id="PRO_5016352535" description="Secreted protein" evidence="1">
    <location>
        <begin position="26"/>
        <end position="112"/>
    </location>
</feature>
<evidence type="ECO:0000313" key="3">
    <source>
        <dbReference type="Proteomes" id="UP000245884"/>
    </source>
</evidence>
<accession>A0A316V150</accession>
<gene>
    <name evidence="2" type="ORF">BDZ90DRAFT_229730</name>
</gene>
<dbReference type="GeneID" id="37027014"/>
<keyword evidence="3" id="KW-1185">Reference proteome</keyword>
<proteinExistence type="predicted"/>
<dbReference type="AlphaFoldDB" id="A0A316V150"/>
<evidence type="ECO:0008006" key="4">
    <source>
        <dbReference type="Google" id="ProtNLM"/>
    </source>
</evidence>
<evidence type="ECO:0000313" key="2">
    <source>
        <dbReference type="EMBL" id="PWN30728.1"/>
    </source>
</evidence>
<feature type="signal peptide" evidence="1">
    <location>
        <begin position="1"/>
        <end position="25"/>
    </location>
</feature>
<name>A0A316V150_9BASI</name>
<dbReference type="EMBL" id="KZ819662">
    <property type="protein sequence ID" value="PWN30728.1"/>
    <property type="molecule type" value="Genomic_DNA"/>
</dbReference>
<keyword evidence="1" id="KW-0732">Signal</keyword>
<sequence>MLPPTQPAGTALMLSVLLWSLVAQATFLGRCFGSWDCTGKGHKIYGHAIGNKTLTNCQSFKCAVIVDRTCNSDDCSNDCVTDAFQAGDCIADADQRNPVRCVHVGSALVLDD</sequence>